<keyword evidence="4" id="KW-0812">Transmembrane</keyword>
<keyword evidence="4" id="KW-1133">Transmembrane helix</keyword>
<feature type="transmembrane region" description="Helical" evidence="4">
    <location>
        <begin position="52"/>
        <end position="67"/>
    </location>
</feature>
<dbReference type="Gene3D" id="3.40.50.1820">
    <property type="entry name" value="alpha/beta hydrolase"/>
    <property type="match status" value="1"/>
</dbReference>
<proteinExistence type="predicted"/>
<dbReference type="AlphaFoldDB" id="A0A381XSA2"/>
<feature type="transmembrane region" description="Helical" evidence="4">
    <location>
        <begin position="74"/>
        <end position="96"/>
    </location>
</feature>
<protein>
    <recommendedName>
        <fullName evidence="6">1-alkyl-2-acetylglycerophosphocholine esterase</fullName>
    </recommendedName>
</protein>
<feature type="non-terminal residue" evidence="5">
    <location>
        <position position="390"/>
    </location>
</feature>
<keyword evidence="3" id="KW-0443">Lipid metabolism</keyword>
<dbReference type="InterPro" id="IPR029058">
    <property type="entry name" value="AB_hydrolase_fold"/>
</dbReference>
<dbReference type="GO" id="GO:0016042">
    <property type="term" value="P:lipid catabolic process"/>
    <property type="evidence" value="ECO:0007669"/>
    <property type="project" value="UniProtKB-KW"/>
</dbReference>
<evidence type="ECO:0008006" key="6">
    <source>
        <dbReference type="Google" id="ProtNLM"/>
    </source>
</evidence>
<evidence type="ECO:0000256" key="1">
    <source>
        <dbReference type="ARBA" id="ARBA00022801"/>
    </source>
</evidence>
<name>A0A381XSA2_9ZZZZ</name>
<evidence type="ECO:0000256" key="3">
    <source>
        <dbReference type="ARBA" id="ARBA00023098"/>
    </source>
</evidence>
<dbReference type="PANTHER" id="PTHR10272:SF0">
    <property type="entry name" value="PLATELET-ACTIVATING FACTOR ACETYLHYDROLASE"/>
    <property type="match status" value="1"/>
</dbReference>
<keyword evidence="4" id="KW-0472">Membrane</keyword>
<dbReference type="EMBL" id="UINC01016204">
    <property type="protein sequence ID" value="SVA67649.1"/>
    <property type="molecule type" value="Genomic_DNA"/>
</dbReference>
<keyword evidence="1" id="KW-0378">Hydrolase</keyword>
<feature type="transmembrane region" description="Helical" evidence="4">
    <location>
        <begin position="6"/>
        <end position="24"/>
    </location>
</feature>
<dbReference type="SUPFAM" id="SSF53474">
    <property type="entry name" value="alpha/beta-Hydrolases"/>
    <property type="match status" value="1"/>
</dbReference>
<gene>
    <name evidence="5" type="ORF">METZ01_LOCUS120503</name>
</gene>
<dbReference type="GO" id="GO:0003847">
    <property type="term" value="F:1-alkyl-2-acetylglycerophosphocholine esterase activity"/>
    <property type="evidence" value="ECO:0007669"/>
    <property type="project" value="TreeGrafter"/>
</dbReference>
<accession>A0A381XSA2</accession>
<evidence type="ECO:0000313" key="5">
    <source>
        <dbReference type="EMBL" id="SVA67649.1"/>
    </source>
</evidence>
<reference evidence="5" key="1">
    <citation type="submission" date="2018-05" db="EMBL/GenBank/DDBJ databases">
        <authorList>
            <person name="Lanie J.A."/>
            <person name="Ng W.-L."/>
            <person name="Kazmierczak K.M."/>
            <person name="Andrzejewski T.M."/>
            <person name="Davidsen T.M."/>
            <person name="Wayne K.J."/>
            <person name="Tettelin H."/>
            <person name="Glass J.I."/>
            <person name="Rusch D."/>
            <person name="Podicherti R."/>
            <person name="Tsui H.-C.T."/>
            <person name="Winkler M.E."/>
        </authorList>
    </citation>
    <scope>NUCLEOTIDE SEQUENCE</scope>
</reference>
<evidence type="ECO:0000256" key="4">
    <source>
        <dbReference type="SAM" id="Phobius"/>
    </source>
</evidence>
<sequence length="390" mass="44476">MRPFEIILLTLLGVGTIQILFGTGKRNQTKLLLKFIFPVLLIHLFLEQYRWQMFPAYVSIITLIFLQKKSIHSIIKFLFFIWVGLSVSLPAVIPIIKMPDLTGPYTIGSSIHHWVDESRMEWFTDEDPDDMRQIMVQFWYPAEKVKKVKRTPYVDHINTRTKSIGIAGGFPGFLVRHIELTKTNSYLDLEVDPAPAPFPIIIFSHGITSMRYLHTSFAEKLANHGYAVIGLDHSYDANITIFPDGSIADYRSDITGHPDSIIIRKKQIDTRANDIRFIINQLERIQSGEIKHVLNGYLDLTQIGVAGHSFGGGTSTLVSFLDDRITATMALDSWMNPVPREVIEKGLMQPFLHIGRPHWEDSDYPSNYSLLDTLIQNNRGSNHQITIKNT</sequence>
<organism evidence="5">
    <name type="scientific">marine metagenome</name>
    <dbReference type="NCBI Taxonomy" id="408172"/>
    <lineage>
        <taxon>unclassified sequences</taxon>
        <taxon>metagenomes</taxon>
        <taxon>ecological metagenomes</taxon>
    </lineage>
</organism>
<keyword evidence="2" id="KW-0442">Lipid degradation</keyword>
<evidence type="ECO:0000256" key="2">
    <source>
        <dbReference type="ARBA" id="ARBA00022963"/>
    </source>
</evidence>
<dbReference type="Pfam" id="PF03403">
    <property type="entry name" value="PAF-AH_p_II"/>
    <property type="match status" value="1"/>
</dbReference>
<dbReference type="PANTHER" id="PTHR10272">
    <property type="entry name" value="PLATELET-ACTIVATING FACTOR ACETYLHYDROLASE"/>
    <property type="match status" value="1"/>
</dbReference>